<dbReference type="Proteomes" id="UP000297245">
    <property type="component" value="Unassembled WGS sequence"/>
</dbReference>
<dbReference type="AlphaFoldDB" id="A0A4S8KMS6"/>
<evidence type="ECO:0000313" key="3">
    <source>
        <dbReference type="EMBL" id="THU76801.1"/>
    </source>
</evidence>
<keyword evidence="2" id="KW-0732">Signal</keyword>
<name>A0A4S8KMS6_DENBC</name>
<evidence type="ECO:0000313" key="4">
    <source>
        <dbReference type="Proteomes" id="UP000297245"/>
    </source>
</evidence>
<evidence type="ECO:0000256" key="1">
    <source>
        <dbReference type="SAM" id="MobiDB-lite"/>
    </source>
</evidence>
<evidence type="ECO:0008006" key="5">
    <source>
        <dbReference type="Google" id="ProtNLM"/>
    </source>
</evidence>
<feature type="chain" id="PRO_5020934595" description="Secreted protein" evidence="2">
    <location>
        <begin position="19"/>
        <end position="91"/>
    </location>
</feature>
<feature type="signal peptide" evidence="2">
    <location>
        <begin position="1"/>
        <end position="18"/>
    </location>
</feature>
<keyword evidence="4" id="KW-1185">Reference proteome</keyword>
<dbReference type="EMBL" id="ML180703">
    <property type="protein sequence ID" value="THU76801.1"/>
    <property type="molecule type" value="Genomic_DNA"/>
</dbReference>
<organism evidence="3 4">
    <name type="scientific">Dendrothele bispora (strain CBS 962.96)</name>
    <dbReference type="NCBI Taxonomy" id="1314807"/>
    <lineage>
        <taxon>Eukaryota</taxon>
        <taxon>Fungi</taxon>
        <taxon>Dikarya</taxon>
        <taxon>Basidiomycota</taxon>
        <taxon>Agaricomycotina</taxon>
        <taxon>Agaricomycetes</taxon>
        <taxon>Agaricomycetidae</taxon>
        <taxon>Agaricales</taxon>
        <taxon>Agaricales incertae sedis</taxon>
        <taxon>Dendrothele</taxon>
    </lineage>
</organism>
<gene>
    <name evidence="3" type="ORF">K435DRAFT_878714</name>
</gene>
<evidence type="ECO:0000256" key="2">
    <source>
        <dbReference type="SAM" id="SignalP"/>
    </source>
</evidence>
<sequence>MPIVVPALLLSWATILRGVHLSPVPPPHYAHTLEPPQDGYSDNRLRKGTTADLLTPPNCPYLKHLGFPPKILTRTTRPPPTNTTEDMTHAQ</sequence>
<proteinExistence type="predicted"/>
<accession>A0A4S8KMS6</accession>
<feature type="region of interest" description="Disordered" evidence="1">
    <location>
        <begin position="69"/>
        <end position="91"/>
    </location>
</feature>
<reference evidence="3 4" key="1">
    <citation type="journal article" date="2019" name="Nat. Ecol. Evol.">
        <title>Megaphylogeny resolves global patterns of mushroom evolution.</title>
        <authorList>
            <person name="Varga T."/>
            <person name="Krizsan K."/>
            <person name="Foldi C."/>
            <person name="Dima B."/>
            <person name="Sanchez-Garcia M."/>
            <person name="Sanchez-Ramirez S."/>
            <person name="Szollosi G.J."/>
            <person name="Szarkandi J.G."/>
            <person name="Papp V."/>
            <person name="Albert L."/>
            <person name="Andreopoulos W."/>
            <person name="Angelini C."/>
            <person name="Antonin V."/>
            <person name="Barry K.W."/>
            <person name="Bougher N.L."/>
            <person name="Buchanan P."/>
            <person name="Buyck B."/>
            <person name="Bense V."/>
            <person name="Catcheside P."/>
            <person name="Chovatia M."/>
            <person name="Cooper J."/>
            <person name="Damon W."/>
            <person name="Desjardin D."/>
            <person name="Finy P."/>
            <person name="Geml J."/>
            <person name="Haridas S."/>
            <person name="Hughes K."/>
            <person name="Justo A."/>
            <person name="Karasinski D."/>
            <person name="Kautmanova I."/>
            <person name="Kiss B."/>
            <person name="Kocsube S."/>
            <person name="Kotiranta H."/>
            <person name="LaButti K.M."/>
            <person name="Lechner B.E."/>
            <person name="Liimatainen K."/>
            <person name="Lipzen A."/>
            <person name="Lukacs Z."/>
            <person name="Mihaltcheva S."/>
            <person name="Morgado L.N."/>
            <person name="Niskanen T."/>
            <person name="Noordeloos M.E."/>
            <person name="Ohm R.A."/>
            <person name="Ortiz-Santana B."/>
            <person name="Ovrebo C."/>
            <person name="Racz N."/>
            <person name="Riley R."/>
            <person name="Savchenko A."/>
            <person name="Shiryaev A."/>
            <person name="Soop K."/>
            <person name="Spirin V."/>
            <person name="Szebenyi C."/>
            <person name="Tomsovsky M."/>
            <person name="Tulloss R.E."/>
            <person name="Uehling J."/>
            <person name="Grigoriev I.V."/>
            <person name="Vagvolgyi C."/>
            <person name="Papp T."/>
            <person name="Martin F.M."/>
            <person name="Miettinen O."/>
            <person name="Hibbett D.S."/>
            <person name="Nagy L.G."/>
        </authorList>
    </citation>
    <scope>NUCLEOTIDE SEQUENCE [LARGE SCALE GENOMIC DNA]</scope>
    <source>
        <strain evidence="3 4">CBS 962.96</strain>
    </source>
</reference>
<protein>
    <recommendedName>
        <fullName evidence="5">Secreted protein</fullName>
    </recommendedName>
</protein>